<dbReference type="AlphaFoldDB" id="A0A1H2II75"/>
<dbReference type="EMBL" id="FNLL01000008">
    <property type="protein sequence ID" value="SDU43646.1"/>
    <property type="molecule type" value="Genomic_DNA"/>
</dbReference>
<dbReference type="InterPro" id="IPR009081">
    <property type="entry name" value="PP-bd_ACP"/>
</dbReference>
<dbReference type="RefSeq" id="WP_014959186.1">
    <property type="nucleotide sequence ID" value="NZ_FNLL01000008.1"/>
</dbReference>
<organism evidence="2 3">
    <name type="scientific">Desulfobacula phenolica</name>
    <dbReference type="NCBI Taxonomy" id="90732"/>
    <lineage>
        <taxon>Bacteria</taxon>
        <taxon>Pseudomonadati</taxon>
        <taxon>Thermodesulfobacteriota</taxon>
        <taxon>Desulfobacteria</taxon>
        <taxon>Desulfobacterales</taxon>
        <taxon>Desulfobacteraceae</taxon>
        <taxon>Desulfobacula</taxon>
    </lineage>
</organism>
<feature type="domain" description="Carrier" evidence="1">
    <location>
        <begin position="4"/>
        <end position="83"/>
    </location>
</feature>
<protein>
    <submittedName>
        <fullName evidence="2">Acyl carrier protein</fullName>
    </submittedName>
</protein>
<keyword evidence="3" id="KW-1185">Reference proteome</keyword>
<reference evidence="3" key="1">
    <citation type="submission" date="2016-10" db="EMBL/GenBank/DDBJ databases">
        <authorList>
            <person name="Varghese N."/>
            <person name="Submissions S."/>
        </authorList>
    </citation>
    <scope>NUCLEOTIDE SEQUENCE [LARGE SCALE GENOMIC DNA]</scope>
    <source>
        <strain evidence="3">DSM 3384</strain>
    </source>
</reference>
<evidence type="ECO:0000313" key="2">
    <source>
        <dbReference type="EMBL" id="SDU43646.1"/>
    </source>
</evidence>
<gene>
    <name evidence="2" type="ORF">SAMN04487931_108200</name>
</gene>
<name>A0A1H2II75_9BACT</name>
<dbReference type="PROSITE" id="PS50075">
    <property type="entry name" value="CARRIER"/>
    <property type="match status" value="1"/>
</dbReference>
<proteinExistence type="predicted"/>
<dbReference type="Pfam" id="PF23297">
    <property type="entry name" value="ACP_SdgA_C"/>
    <property type="match status" value="1"/>
</dbReference>
<evidence type="ECO:0000259" key="1">
    <source>
        <dbReference type="PROSITE" id="PS50075"/>
    </source>
</evidence>
<dbReference type="Gene3D" id="1.10.1200.10">
    <property type="entry name" value="ACP-like"/>
    <property type="match status" value="1"/>
</dbReference>
<accession>A0A1H2II75</accession>
<sequence length="85" mass="9604">MENITIKHIKEKLTEQIALSIGEEPSNIKSDMLMHELGLDSLGLVELFVFIEKEFKIQLMESGISQEDIQKIDSLSESISKAINN</sequence>
<dbReference type="Proteomes" id="UP000199608">
    <property type="component" value="Unassembled WGS sequence"/>
</dbReference>
<dbReference type="InterPro" id="IPR036736">
    <property type="entry name" value="ACP-like_sf"/>
</dbReference>
<evidence type="ECO:0000313" key="3">
    <source>
        <dbReference type="Proteomes" id="UP000199608"/>
    </source>
</evidence>
<dbReference type="SUPFAM" id="SSF47336">
    <property type="entry name" value="ACP-like"/>
    <property type="match status" value="1"/>
</dbReference>